<keyword evidence="2" id="KW-0378">Hydrolase</keyword>
<dbReference type="SMART" id="SM00797">
    <property type="entry name" value="AHS2"/>
    <property type="match status" value="1"/>
</dbReference>
<reference evidence="6" key="1">
    <citation type="submission" date="2016-10" db="EMBL/GenBank/DDBJ databases">
        <authorList>
            <person name="Varghese N."/>
            <person name="Submissions S."/>
        </authorList>
    </citation>
    <scope>NUCLEOTIDE SEQUENCE [LARGE SCALE GENOMIC DNA]</scope>
    <source>
        <strain evidence="6">DSM 23317</strain>
    </source>
</reference>
<keyword evidence="3" id="KW-0067">ATP-binding</keyword>
<proteinExistence type="predicted"/>
<evidence type="ECO:0000259" key="4">
    <source>
        <dbReference type="SMART" id="SM00797"/>
    </source>
</evidence>
<dbReference type="InterPro" id="IPR052708">
    <property type="entry name" value="PxpC"/>
</dbReference>
<accession>A0A1G8SB47</accession>
<dbReference type="PANTHER" id="PTHR43309:SF3">
    <property type="entry name" value="5-OXOPROLINASE SUBUNIT C"/>
    <property type="match status" value="1"/>
</dbReference>
<dbReference type="OrthoDB" id="9768696at2"/>
<dbReference type="GO" id="GO:0016787">
    <property type="term" value="F:hydrolase activity"/>
    <property type="evidence" value="ECO:0007669"/>
    <property type="project" value="UniProtKB-KW"/>
</dbReference>
<evidence type="ECO:0000256" key="1">
    <source>
        <dbReference type="ARBA" id="ARBA00022741"/>
    </source>
</evidence>
<dbReference type="InterPro" id="IPR029000">
    <property type="entry name" value="Cyclophilin-like_dom_sf"/>
</dbReference>
<dbReference type="Pfam" id="PF02626">
    <property type="entry name" value="CT_A_B"/>
    <property type="match status" value="1"/>
</dbReference>
<keyword evidence="6" id="KW-1185">Reference proteome</keyword>
<feature type="domain" description="Carboxyltransferase" evidence="4">
    <location>
        <begin position="23"/>
        <end position="295"/>
    </location>
</feature>
<keyword evidence="1" id="KW-0547">Nucleotide-binding</keyword>
<dbReference type="Proteomes" id="UP000199527">
    <property type="component" value="Unassembled WGS sequence"/>
</dbReference>
<gene>
    <name evidence="5" type="ORF">SAMN04488540_106125</name>
</gene>
<dbReference type="GO" id="GO:0005524">
    <property type="term" value="F:ATP binding"/>
    <property type="evidence" value="ECO:0007669"/>
    <property type="project" value="UniProtKB-KW"/>
</dbReference>
<evidence type="ECO:0000256" key="3">
    <source>
        <dbReference type="ARBA" id="ARBA00022840"/>
    </source>
</evidence>
<dbReference type="AlphaFoldDB" id="A0A1G8SB47"/>
<evidence type="ECO:0000313" key="5">
    <source>
        <dbReference type="EMBL" id="SDJ26439.1"/>
    </source>
</evidence>
<dbReference type="EMBL" id="FNEM01000006">
    <property type="protein sequence ID" value="SDJ26439.1"/>
    <property type="molecule type" value="Genomic_DNA"/>
</dbReference>
<dbReference type="SUPFAM" id="SSF50891">
    <property type="entry name" value="Cyclophilin-like"/>
    <property type="match status" value="1"/>
</dbReference>
<name>A0A1G8SB47_9GAMM</name>
<protein>
    <submittedName>
        <fullName evidence="5">Biotin-dependent carboxylase uncharacterized domain-containing protein</fullName>
    </submittedName>
</protein>
<dbReference type="InterPro" id="IPR003778">
    <property type="entry name" value="CT_A_B"/>
</dbReference>
<dbReference type="PANTHER" id="PTHR43309">
    <property type="entry name" value="5-OXOPROLINASE SUBUNIT C"/>
    <property type="match status" value="1"/>
</dbReference>
<evidence type="ECO:0000313" key="6">
    <source>
        <dbReference type="Proteomes" id="UP000199527"/>
    </source>
</evidence>
<dbReference type="RefSeq" id="WP_090365032.1">
    <property type="nucleotide sequence ID" value="NZ_FNEM01000006.1"/>
</dbReference>
<evidence type="ECO:0000256" key="2">
    <source>
        <dbReference type="ARBA" id="ARBA00022801"/>
    </source>
</evidence>
<dbReference type="Gene3D" id="2.40.100.10">
    <property type="entry name" value="Cyclophilin-like"/>
    <property type="match status" value="1"/>
</dbReference>
<organism evidence="5 6">
    <name type="scientific">Ferrimonas sediminum</name>
    <dbReference type="NCBI Taxonomy" id="718193"/>
    <lineage>
        <taxon>Bacteria</taxon>
        <taxon>Pseudomonadati</taxon>
        <taxon>Pseudomonadota</taxon>
        <taxon>Gammaproteobacteria</taxon>
        <taxon>Alteromonadales</taxon>
        <taxon>Ferrimonadaceae</taxon>
        <taxon>Ferrimonas</taxon>
    </lineage>
</organism>
<sequence length="306" mass="32318">MINIIKAGPLITIQDGGRHGLRHLGVTTAGAMDTTAFEAANAVAGNRQSLAALEIPPVSLELTTDTQVDLAYSGPAHVIHCDSQGQSQPWYPNWRHSLRPGQRLKLSPTGQGMYGYLAVAGGVEIAPQLGSAATDLQAGIGGIHGLALQAGDQLPVGSPPTHPPRHRGVRVPDYGTALRFIAATAFRGEVPAHFDCQLSSDVSRMGVRLRCPDGLPQGHSSSSVGVFAGAIQLPPDGTAIILTADCQTTGGYPLLGYLARADLPKLVQLVPGQRCRLYAVTPAQAATALKEHQYWRYQIERGLYAS</sequence>